<dbReference type="PROSITE" id="PS00108">
    <property type="entry name" value="PROTEIN_KINASE_ST"/>
    <property type="match status" value="1"/>
</dbReference>
<dbReference type="InterPro" id="IPR045272">
    <property type="entry name" value="ANXUR1/2-like"/>
</dbReference>
<dbReference type="GO" id="GO:0004672">
    <property type="term" value="F:protein kinase activity"/>
    <property type="evidence" value="ECO:0000318"/>
    <property type="project" value="GO_Central"/>
</dbReference>
<gene>
    <name evidence="2" type="ORF">LSAT_V11C200060980</name>
</gene>
<dbReference type="Gene3D" id="3.40.30.10">
    <property type="entry name" value="Glutaredoxin"/>
    <property type="match status" value="1"/>
</dbReference>
<dbReference type="GO" id="GO:0005524">
    <property type="term" value="F:ATP binding"/>
    <property type="evidence" value="ECO:0007669"/>
    <property type="project" value="InterPro"/>
</dbReference>
<dbReference type="GO" id="GO:0005886">
    <property type="term" value="C:plasma membrane"/>
    <property type="evidence" value="ECO:0000318"/>
    <property type="project" value="GO_Central"/>
</dbReference>
<dbReference type="Gene3D" id="1.10.510.10">
    <property type="entry name" value="Transferase(Phosphotransferase) domain 1"/>
    <property type="match status" value="1"/>
</dbReference>
<dbReference type="Pfam" id="PF00069">
    <property type="entry name" value="Pkinase"/>
    <property type="match status" value="1"/>
</dbReference>
<proteinExistence type="predicted"/>
<dbReference type="InterPro" id="IPR036249">
    <property type="entry name" value="Thioredoxin-like_sf"/>
</dbReference>
<dbReference type="Proteomes" id="UP000235145">
    <property type="component" value="Unassembled WGS sequence"/>
</dbReference>
<organism evidence="2 3">
    <name type="scientific">Lactuca sativa</name>
    <name type="common">Garden lettuce</name>
    <dbReference type="NCBI Taxonomy" id="4236"/>
    <lineage>
        <taxon>Eukaryota</taxon>
        <taxon>Viridiplantae</taxon>
        <taxon>Streptophyta</taxon>
        <taxon>Embryophyta</taxon>
        <taxon>Tracheophyta</taxon>
        <taxon>Spermatophyta</taxon>
        <taxon>Magnoliopsida</taxon>
        <taxon>eudicotyledons</taxon>
        <taxon>Gunneridae</taxon>
        <taxon>Pentapetalae</taxon>
        <taxon>asterids</taxon>
        <taxon>campanulids</taxon>
        <taxon>Asterales</taxon>
        <taxon>Asteraceae</taxon>
        <taxon>Cichorioideae</taxon>
        <taxon>Cichorieae</taxon>
        <taxon>Lactucinae</taxon>
        <taxon>Lactuca</taxon>
    </lineage>
</organism>
<feature type="domain" description="Protein kinase" evidence="1">
    <location>
        <begin position="25"/>
        <end position="306"/>
    </location>
</feature>
<evidence type="ECO:0000259" key="1">
    <source>
        <dbReference type="PROSITE" id="PS50011"/>
    </source>
</evidence>
<sequence>MSSFRDCFDQYKYKLDIINTATNNFADNNYIAEGGFGKVYRGEFLDSKRLTIGAVKRLDRSKEQADISFWREIMLLTSHKHENIISLLGFCNEGEERIIVYEYASNKSLDFHLDKSNLTWIKRLKICLGAARGLACLHDPKGTQQRVLHRDIKSANILLDENWNAKIADFGLSKHGPANQQYTFVFSNPVGTLGYCDPNYIEKNELTKESDVYSFGVVLFEVLCSRPCVDLSCKDVRKNLAELVKSYHENNIDEIIDFKLKQQMEQNSRDTFVKLAYQCLEKDSSRRPPMALVVKMLASALKHQKMESRSSQRLCKNIINLQRGRNIRKGDSALLEMMTCEMTVNLNVEDFEAKGQETKRRNIVLRNIILKELHNPLLDFQKVCPPGGSDSLILYTTRDNTNQQSFKDCLRIRFLLKDFNILYQERDVSIHWDYKEELWRMLGRQVALPILFIKGRYIGGAEEVLQLHEQEEIENVFVFA</sequence>
<evidence type="ECO:0000313" key="3">
    <source>
        <dbReference type="Proteomes" id="UP000235145"/>
    </source>
</evidence>
<dbReference type="Gene3D" id="3.30.200.20">
    <property type="entry name" value="Phosphorylase Kinase, domain 1"/>
    <property type="match status" value="1"/>
</dbReference>
<accession>A0A9R1WIW6</accession>
<dbReference type="PANTHER" id="PTHR27003:SF359">
    <property type="entry name" value="SERINE_THREONINE-PROTEIN KINASE UNC-51-RELATED"/>
    <property type="match status" value="1"/>
</dbReference>
<reference evidence="2 3" key="1">
    <citation type="journal article" date="2017" name="Nat. Commun.">
        <title>Genome assembly with in vitro proximity ligation data and whole-genome triplication in lettuce.</title>
        <authorList>
            <person name="Reyes-Chin-Wo S."/>
            <person name="Wang Z."/>
            <person name="Yang X."/>
            <person name="Kozik A."/>
            <person name="Arikit S."/>
            <person name="Song C."/>
            <person name="Xia L."/>
            <person name="Froenicke L."/>
            <person name="Lavelle D.O."/>
            <person name="Truco M.J."/>
            <person name="Xia R."/>
            <person name="Zhu S."/>
            <person name="Xu C."/>
            <person name="Xu H."/>
            <person name="Xu X."/>
            <person name="Cox K."/>
            <person name="Korf I."/>
            <person name="Meyers B.C."/>
            <person name="Michelmore R.W."/>
        </authorList>
    </citation>
    <scope>NUCLEOTIDE SEQUENCE [LARGE SCALE GENOMIC DNA]</scope>
    <source>
        <strain evidence="3">cv. Salinas</strain>
        <tissue evidence="2">Seedlings</tissue>
    </source>
</reference>
<dbReference type="SUPFAM" id="SSF52833">
    <property type="entry name" value="Thioredoxin-like"/>
    <property type="match status" value="1"/>
</dbReference>
<dbReference type="SMART" id="SM00220">
    <property type="entry name" value="S_TKc"/>
    <property type="match status" value="1"/>
</dbReference>
<dbReference type="Pfam" id="PF00462">
    <property type="entry name" value="Glutaredoxin"/>
    <property type="match status" value="1"/>
</dbReference>
<dbReference type="InterPro" id="IPR000719">
    <property type="entry name" value="Prot_kinase_dom"/>
</dbReference>
<dbReference type="AlphaFoldDB" id="A0A9R1WIW6"/>
<comment type="caution">
    <text evidence="2">The sequence shown here is derived from an EMBL/GenBank/DDBJ whole genome shotgun (WGS) entry which is preliminary data.</text>
</comment>
<protein>
    <recommendedName>
        <fullName evidence="1">Protein kinase domain-containing protein</fullName>
    </recommendedName>
</protein>
<dbReference type="InterPro" id="IPR008271">
    <property type="entry name" value="Ser/Thr_kinase_AS"/>
</dbReference>
<dbReference type="PANTHER" id="PTHR27003">
    <property type="entry name" value="OS07G0166700 PROTEIN"/>
    <property type="match status" value="1"/>
</dbReference>
<dbReference type="SUPFAM" id="SSF56112">
    <property type="entry name" value="Protein kinase-like (PK-like)"/>
    <property type="match status" value="1"/>
</dbReference>
<dbReference type="PROSITE" id="PS51354">
    <property type="entry name" value="GLUTAREDOXIN_2"/>
    <property type="match status" value="1"/>
</dbReference>
<dbReference type="EMBL" id="NBSK02000002">
    <property type="protein sequence ID" value="KAJ0222968.1"/>
    <property type="molecule type" value="Genomic_DNA"/>
</dbReference>
<evidence type="ECO:0000313" key="2">
    <source>
        <dbReference type="EMBL" id="KAJ0222968.1"/>
    </source>
</evidence>
<dbReference type="PROSITE" id="PS50011">
    <property type="entry name" value="PROTEIN_KINASE_DOM"/>
    <property type="match status" value="1"/>
</dbReference>
<keyword evidence="3" id="KW-1185">Reference proteome</keyword>
<dbReference type="InterPro" id="IPR002109">
    <property type="entry name" value="Glutaredoxin"/>
</dbReference>
<dbReference type="GO" id="GO:0004714">
    <property type="term" value="F:transmembrane receptor protein tyrosine kinase activity"/>
    <property type="evidence" value="ECO:0007669"/>
    <property type="project" value="InterPro"/>
</dbReference>
<dbReference type="InterPro" id="IPR011009">
    <property type="entry name" value="Kinase-like_dom_sf"/>
</dbReference>
<name>A0A9R1WIW6_LACSA</name>